<reference evidence="2 3" key="1">
    <citation type="submission" date="2015-07" db="EMBL/GenBank/DDBJ databases">
        <title>Physiological, transcriptional responses and genome re-sequencing of acid resistant extremely thermoacidophilic Metallosphaera sedula SARC-M1.</title>
        <authorList>
            <person name="Ai C."/>
            <person name="McCarthy S."/>
            <person name="Eckrich V."/>
            <person name="Rudrappa D."/>
            <person name="Qiu G."/>
            <person name="Blum P."/>
        </authorList>
    </citation>
    <scope>NUCLEOTIDE SEQUENCE [LARGE SCALE GENOMIC DNA]</scope>
    <source>
        <strain evidence="2 3">SARC-M1</strain>
    </source>
</reference>
<gene>
    <name evidence="2" type="ORF">MsedE_1316</name>
</gene>
<dbReference type="AlphaFoldDB" id="A0A0K1T8U0"/>
<proteinExistence type="predicted"/>
<dbReference type="Proteomes" id="UP000056255">
    <property type="component" value="Chromosome"/>
</dbReference>
<accession>A0A0K1T8U0</accession>
<dbReference type="EMBL" id="CP012176">
    <property type="protein sequence ID" value="AKV83286.1"/>
    <property type="molecule type" value="Genomic_DNA"/>
</dbReference>
<name>A0A0K1T8U0_9CREN</name>
<evidence type="ECO:0000256" key="1">
    <source>
        <dbReference type="SAM" id="MobiDB-lite"/>
    </source>
</evidence>
<sequence>MLNMAEDNNIVSIPILITVLLPMRSDAIPMGIIRNISSTETKRIGSVPRSRPAFKRKGIEKDVN</sequence>
<evidence type="ECO:0000313" key="2">
    <source>
        <dbReference type="EMBL" id="AKV83286.1"/>
    </source>
</evidence>
<feature type="region of interest" description="Disordered" evidence="1">
    <location>
        <begin position="44"/>
        <end position="64"/>
    </location>
</feature>
<organism evidence="2 3">
    <name type="scientific">Metallosphaera sedula</name>
    <dbReference type="NCBI Taxonomy" id="43687"/>
    <lineage>
        <taxon>Archaea</taxon>
        <taxon>Thermoproteota</taxon>
        <taxon>Thermoprotei</taxon>
        <taxon>Sulfolobales</taxon>
        <taxon>Sulfolobaceae</taxon>
        <taxon>Metallosphaera</taxon>
    </lineage>
</organism>
<protein>
    <submittedName>
        <fullName evidence="2">Uncharacterized protein</fullName>
    </submittedName>
</protein>
<evidence type="ECO:0000313" key="3">
    <source>
        <dbReference type="Proteomes" id="UP000056255"/>
    </source>
</evidence>